<sequence length="56" mass="6948">MDNRVAYEIDIENELCLMLKKIPSVDKKFIFFYIHRERSIKKSYFNKWKTNQIKCM</sequence>
<protein>
    <submittedName>
        <fullName evidence="1">Uncharacterized protein</fullName>
    </submittedName>
</protein>
<dbReference type="EMBL" id="MW030576">
    <property type="protein sequence ID" value="QPI16537.1"/>
    <property type="molecule type" value="Genomic_DNA"/>
</dbReference>
<organism evidence="1">
    <name type="scientific">Virus NIOZ-UU159</name>
    <dbReference type="NCBI Taxonomy" id="2763270"/>
    <lineage>
        <taxon>Viruses</taxon>
    </lineage>
</organism>
<accession>A0A7S9SSR9</accession>
<evidence type="ECO:0000313" key="1">
    <source>
        <dbReference type="EMBL" id="QPI16537.1"/>
    </source>
</evidence>
<proteinExistence type="predicted"/>
<gene>
    <name evidence="1" type="ORF">NIOZUU159_00025</name>
</gene>
<reference evidence="1" key="1">
    <citation type="submission" date="2020-08" db="EMBL/GenBank/DDBJ databases">
        <title>Bridging the membrane lipid divide: bacteria of the FCB group superphylum have the potential to synthesize archaeal ether lipids.</title>
        <authorList>
            <person name="Villanueva L."/>
            <person name="von Meijenfeldt F.A.B."/>
            <person name="Westbye A.B."/>
            <person name="Yadav S."/>
            <person name="Hopmans E.C."/>
            <person name="Dutilh B.E."/>
            <person name="Sinninghe Damste J.S."/>
        </authorList>
    </citation>
    <scope>NUCLEOTIDE SEQUENCE</scope>
    <source>
        <strain evidence="1">NIOZ-UU159</strain>
    </source>
</reference>
<name>A0A7S9SSR9_9VIRU</name>